<dbReference type="PANTHER" id="PTHR21725:SF1">
    <property type="entry name" value="E3 UBIQUITIN-PROTEIN LIGASE UBR4"/>
    <property type="match status" value="1"/>
</dbReference>
<keyword evidence="1" id="KW-0863">Zinc-finger</keyword>
<protein>
    <submittedName>
        <fullName evidence="4">Ubiquitin-protein ligase</fullName>
    </submittedName>
</protein>
<feature type="compositionally biased region" description="Low complexity" evidence="2">
    <location>
        <begin position="137"/>
        <end position="148"/>
    </location>
</feature>
<keyword evidence="1" id="KW-0862">Zinc</keyword>
<accession>M0ZLS6</accession>
<reference evidence="5" key="1">
    <citation type="journal article" date="2011" name="Nature">
        <title>Genome sequence and analysis of the tuber crop potato.</title>
        <authorList>
            <consortium name="The Potato Genome Sequencing Consortium"/>
        </authorList>
    </citation>
    <scope>NUCLEOTIDE SEQUENCE [LARGE SCALE GENOMIC DNA]</scope>
    <source>
        <strain evidence="5">cv. DM1-3 516 R44</strain>
    </source>
</reference>
<dbReference type="InParanoid" id="M0ZLS6"/>
<comment type="similarity">
    <text evidence="1">Belongs to the UBR4 family.</text>
</comment>
<dbReference type="eggNOG" id="KOG1776">
    <property type="taxonomic scope" value="Eukaryota"/>
</dbReference>
<reference evidence="4" key="2">
    <citation type="submission" date="2015-06" db="UniProtKB">
        <authorList>
            <consortium name="EnsemblPlants"/>
        </authorList>
    </citation>
    <scope>IDENTIFICATION</scope>
    <source>
        <strain evidence="4">DM1-3 516 R44</strain>
    </source>
</reference>
<keyword evidence="1" id="KW-0479">Metal-binding</keyword>
<evidence type="ECO:0000313" key="5">
    <source>
        <dbReference type="Proteomes" id="UP000011115"/>
    </source>
</evidence>
<dbReference type="InterPro" id="IPR045189">
    <property type="entry name" value="UBR4-like"/>
</dbReference>
<dbReference type="STRING" id="4113.M0ZLS6"/>
<dbReference type="Proteomes" id="UP000011115">
    <property type="component" value="Unassembled WGS sequence"/>
</dbReference>
<proteinExistence type="inferred from homology"/>
<feature type="region of interest" description="UBR4 E3 catalytic module" evidence="1">
    <location>
        <begin position="1"/>
        <end position="273"/>
    </location>
</feature>
<dbReference type="EnsemblPlants" id="PGSC0003DMT400003494">
    <property type="protein sequence ID" value="PGSC0003DMT400003494"/>
    <property type="gene ID" value="PGSC0003DMG402001381"/>
</dbReference>
<dbReference type="GO" id="GO:0008270">
    <property type="term" value="F:zinc ion binding"/>
    <property type="evidence" value="ECO:0007669"/>
    <property type="project" value="UniProtKB-KW"/>
</dbReference>
<dbReference type="PaxDb" id="4113-PGSC0003DMT400003494"/>
<dbReference type="PANTHER" id="PTHR21725">
    <property type="entry name" value="E3 UBIQUITIN-PROTEIN LIGASE UBR4"/>
    <property type="match status" value="1"/>
</dbReference>
<dbReference type="Gramene" id="PGSC0003DMT400003494">
    <property type="protein sequence ID" value="PGSC0003DMT400003494"/>
    <property type="gene ID" value="PGSC0003DMG402001381"/>
</dbReference>
<evidence type="ECO:0000313" key="4">
    <source>
        <dbReference type="EnsemblPlants" id="PGSC0003DMT400003494"/>
    </source>
</evidence>
<dbReference type="PROSITE" id="PS52043">
    <property type="entry name" value="UBR4_E3"/>
    <property type="match status" value="1"/>
</dbReference>
<dbReference type="HOGENOM" id="CLU_1028046_0_0_1"/>
<keyword evidence="5" id="KW-1185">Reference proteome</keyword>
<evidence type="ECO:0000256" key="2">
    <source>
        <dbReference type="SAM" id="MobiDB-lite"/>
    </source>
</evidence>
<dbReference type="InterPro" id="IPR025704">
    <property type="entry name" value="E3_Ub_ligase_UBR4_C"/>
</dbReference>
<dbReference type="AlphaFoldDB" id="M0ZLS6"/>
<evidence type="ECO:0000256" key="1">
    <source>
        <dbReference type="PROSITE-ProRule" id="PRU01388"/>
    </source>
</evidence>
<organism evidence="4 5">
    <name type="scientific">Solanum tuberosum</name>
    <name type="common">Potato</name>
    <dbReference type="NCBI Taxonomy" id="4113"/>
    <lineage>
        <taxon>Eukaryota</taxon>
        <taxon>Viridiplantae</taxon>
        <taxon>Streptophyta</taxon>
        <taxon>Embryophyta</taxon>
        <taxon>Tracheophyta</taxon>
        <taxon>Spermatophyta</taxon>
        <taxon>Magnoliopsida</taxon>
        <taxon>eudicotyledons</taxon>
        <taxon>Gunneridae</taxon>
        <taxon>Pentapetalae</taxon>
        <taxon>asterids</taxon>
        <taxon>lamiids</taxon>
        <taxon>Solanales</taxon>
        <taxon>Solanaceae</taxon>
        <taxon>Solanoideae</taxon>
        <taxon>Solaneae</taxon>
        <taxon>Solanum</taxon>
    </lineage>
</organism>
<feature type="domain" description="E3 ubiquitin ligase UBR4 C-terminal" evidence="3">
    <location>
        <begin position="2"/>
        <end position="250"/>
    </location>
</feature>
<feature type="region of interest" description="Disordered" evidence="2">
    <location>
        <begin position="120"/>
        <end position="148"/>
    </location>
</feature>
<evidence type="ECO:0000259" key="3">
    <source>
        <dbReference type="Pfam" id="PF13764"/>
    </source>
</evidence>
<sequence length="275" mass="30205">MQMLARFATGASFSADCRGGGKDSNARFLPFMMQMAHHLLDHDSSQQHIMIKSISTYLSSPASESRASTTIGTQTSAGTEETVQFMMVTSLLSESYESWLQNRSSFLQRGIYHAYIQRTHGRPVPRSSPNVSGALKTESGSTSTSASEAGGSIELFSTIQPMLVYTGLIEQLQRFFKVKKSPSATTLQTQGTSKNVEDDDEGRKLEGWEVVMKERLLNVKEMADFSSELLSWLDDMTSATDFQEAFDVLGVLSDVLSGFSRCEDYVHAAISGGKN</sequence>
<name>M0ZLS6_SOLTU</name>
<dbReference type="Pfam" id="PF13764">
    <property type="entry name" value="E3_UbLigase_R4"/>
    <property type="match status" value="1"/>
</dbReference>